<dbReference type="SUPFAM" id="SSF110857">
    <property type="entry name" value="Gamma-glutamyl cyclotransferase-like"/>
    <property type="match status" value="1"/>
</dbReference>
<dbReference type="GO" id="GO:0061928">
    <property type="term" value="F:glutathione specific gamma-glutamylcyclotransferase activity"/>
    <property type="evidence" value="ECO:0007669"/>
    <property type="project" value="UniProtKB-EC"/>
</dbReference>
<name>A0AAV4EGT2_9GAST</name>
<gene>
    <name evidence="6" type="ORF">ElyMa_003526200</name>
</gene>
<dbReference type="Gene3D" id="3.10.490.10">
    <property type="entry name" value="Gamma-glutamyl cyclotransferase-like"/>
    <property type="match status" value="1"/>
</dbReference>
<comment type="caution">
    <text evidence="6">The sequence shown here is derived from an EMBL/GenBank/DDBJ whole genome shotgun (WGS) entry which is preliminary data.</text>
</comment>
<dbReference type="PANTHER" id="PTHR12192:SF26">
    <property type="entry name" value="GLUTATHIONE-SPECIFIC GAMMA-GLUTAMYLCYCLOTRANSFERASE 1"/>
    <property type="match status" value="1"/>
</dbReference>
<evidence type="ECO:0000256" key="4">
    <source>
        <dbReference type="ARBA" id="ARBA00048073"/>
    </source>
</evidence>
<feature type="compositionally biased region" description="Basic and acidic residues" evidence="5">
    <location>
        <begin position="71"/>
        <end position="83"/>
    </location>
</feature>
<dbReference type="PANTHER" id="PTHR12192">
    <property type="entry name" value="CATION TRANSPORT PROTEIN CHAC-RELATED"/>
    <property type="match status" value="1"/>
</dbReference>
<evidence type="ECO:0000256" key="5">
    <source>
        <dbReference type="SAM" id="MobiDB-lite"/>
    </source>
</evidence>
<dbReference type="EMBL" id="BMAT01007234">
    <property type="protein sequence ID" value="GFR60293.1"/>
    <property type="molecule type" value="Genomic_DNA"/>
</dbReference>
<dbReference type="GO" id="GO:0005737">
    <property type="term" value="C:cytoplasm"/>
    <property type="evidence" value="ECO:0007669"/>
    <property type="project" value="TreeGrafter"/>
</dbReference>
<dbReference type="Proteomes" id="UP000762676">
    <property type="component" value="Unassembled WGS sequence"/>
</dbReference>
<dbReference type="InterPro" id="IPR036568">
    <property type="entry name" value="GGCT-like_sf"/>
</dbReference>
<dbReference type="CDD" id="cd06661">
    <property type="entry name" value="GGCT_like"/>
    <property type="match status" value="1"/>
</dbReference>
<evidence type="ECO:0000256" key="3">
    <source>
        <dbReference type="ARBA" id="ARBA00023239"/>
    </source>
</evidence>
<sequence length="483" mass="54244">METAQMFSAESHFDKETRDLHATTFVQQDKLLILTQNNELRPTQDYTVQESSAILNVNELPGTSLHNGTDLSRDTPSSRETAKPCHQQGLSFEKDTCISAPVYFSKITPGSETPYKPRNYSTEGTHLSKTASTLQHVPKPCPTNHPDIQQIPPVIATNPDDINKTISPSLLKPHISLQQKDHQISLLKQQHQNLPAGFPLQHQDDQPTLWVFGYGSLMWKTDFAYRSKQIGFIQGHERRFYLGNTTFRGRPGQPGRVANLVEVENGKTWGVAFEVHGQEEVAKVLKNLFAREVVSGGYLIMSTSFFPRESPLRKTSPTASFTDSVYSLAEDDDVPPGQSPEAVHDFEMLNLETDSNADFKGSCRPRETRNDVKPIQVILFTVTEKNELYLGHDDVDKMASQIVNAKGSAGSNVEYVTKTADFVRTHIPEDDDTHLFQLDAKVRELVYKAQAHDVERVRLGLSDIAHELRDTHRDRPQATVRAS</sequence>
<dbReference type="Pfam" id="PF04752">
    <property type="entry name" value="ChaC"/>
    <property type="match status" value="1"/>
</dbReference>
<comment type="similarity">
    <text evidence="1">Belongs to the gamma-glutamylcyclotransferase family. ChaC subfamily.</text>
</comment>
<dbReference type="EC" id="4.3.2.7" evidence="2"/>
<evidence type="ECO:0000256" key="2">
    <source>
        <dbReference type="ARBA" id="ARBA00012344"/>
    </source>
</evidence>
<reference evidence="6 7" key="1">
    <citation type="journal article" date="2021" name="Elife">
        <title>Chloroplast acquisition without the gene transfer in kleptoplastic sea slugs, Plakobranchus ocellatus.</title>
        <authorList>
            <person name="Maeda T."/>
            <person name="Takahashi S."/>
            <person name="Yoshida T."/>
            <person name="Shimamura S."/>
            <person name="Takaki Y."/>
            <person name="Nagai Y."/>
            <person name="Toyoda A."/>
            <person name="Suzuki Y."/>
            <person name="Arimoto A."/>
            <person name="Ishii H."/>
            <person name="Satoh N."/>
            <person name="Nishiyama T."/>
            <person name="Hasebe M."/>
            <person name="Maruyama T."/>
            <person name="Minagawa J."/>
            <person name="Obokata J."/>
            <person name="Shigenobu S."/>
        </authorList>
    </citation>
    <scope>NUCLEOTIDE SEQUENCE [LARGE SCALE GENOMIC DNA]</scope>
</reference>
<keyword evidence="3" id="KW-0456">Lyase</keyword>
<evidence type="ECO:0000313" key="7">
    <source>
        <dbReference type="Proteomes" id="UP000762676"/>
    </source>
</evidence>
<accession>A0AAV4EGT2</accession>
<dbReference type="InterPro" id="IPR013024">
    <property type="entry name" value="GGCT-like"/>
</dbReference>
<dbReference type="AlphaFoldDB" id="A0AAV4EGT2"/>
<comment type="catalytic activity">
    <reaction evidence="4">
        <text>glutathione = L-cysteinylglycine + 5-oxo-L-proline</text>
        <dbReference type="Rhea" id="RHEA:47724"/>
        <dbReference type="ChEBI" id="CHEBI:57925"/>
        <dbReference type="ChEBI" id="CHEBI:58402"/>
        <dbReference type="ChEBI" id="CHEBI:61694"/>
        <dbReference type="EC" id="4.3.2.7"/>
    </reaction>
</comment>
<protein>
    <recommendedName>
        <fullName evidence="2">glutathione-specific gamma-glutamylcyclotransferase</fullName>
        <ecNumber evidence="2">4.3.2.7</ecNumber>
    </recommendedName>
</protein>
<evidence type="ECO:0000313" key="6">
    <source>
        <dbReference type="EMBL" id="GFR60293.1"/>
    </source>
</evidence>
<evidence type="ECO:0000256" key="1">
    <source>
        <dbReference type="ARBA" id="ARBA00009662"/>
    </source>
</evidence>
<dbReference type="GO" id="GO:0006751">
    <property type="term" value="P:glutathione catabolic process"/>
    <property type="evidence" value="ECO:0007669"/>
    <property type="project" value="InterPro"/>
</dbReference>
<keyword evidence="7" id="KW-1185">Reference proteome</keyword>
<organism evidence="6 7">
    <name type="scientific">Elysia marginata</name>
    <dbReference type="NCBI Taxonomy" id="1093978"/>
    <lineage>
        <taxon>Eukaryota</taxon>
        <taxon>Metazoa</taxon>
        <taxon>Spiralia</taxon>
        <taxon>Lophotrochozoa</taxon>
        <taxon>Mollusca</taxon>
        <taxon>Gastropoda</taxon>
        <taxon>Heterobranchia</taxon>
        <taxon>Euthyneura</taxon>
        <taxon>Panpulmonata</taxon>
        <taxon>Sacoglossa</taxon>
        <taxon>Placobranchoidea</taxon>
        <taxon>Plakobranchidae</taxon>
        <taxon>Elysia</taxon>
    </lineage>
</organism>
<proteinExistence type="inferred from homology"/>
<dbReference type="InterPro" id="IPR006840">
    <property type="entry name" value="ChaC"/>
</dbReference>
<feature type="region of interest" description="Disordered" evidence="5">
    <location>
        <begin position="60"/>
        <end position="88"/>
    </location>
</feature>